<accession>A0A4Q2UPY0</accession>
<keyword evidence="5" id="KW-1185">Reference proteome</keyword>
<dbReference type="AlphaFoldDB" id="A0A4Q2UPY0"/>
<evidence type="ECO:0000256" key="2">
    <source>
        <dbReference type="RuleBase" id="RU003875"/>
    </source>
</evidence>
<dbReference type="InterPro" id="IPR023188">
    <property type="entry name" value="DPS_DNA-bd_CS"/>
</dbReference>
<dbReference type="InterPro" id="IPR002177">
    <property type="entry name" value="DPS_DNA-bd"/>
</dbReference>
<dbReference type="PIRSF" id="PIRSF005900">
    <property type="entry name" value="Dps"/>
    <property type="match status" value="1"/>
</dbReference>
<proteinExistence type="inferred from homology"/>
<evidence type="ECO:0000259" key="3">
    <source>
        <dbReference type="Pfam" id="PF00210"/>
    </source>
</evidence>
<dbReference type="GO" id="GO:0016722">
    <property type="term" value="F:oxidoreductase activity, acting on metal ions"/>
    <property type="evidence" value="ECO:0007669"/>
    <property type="project" value="InterPro"/>
</dbReference>
<gene>
    <name evidence="4" type="ORF">EQG79_06605</name>
</gene>
<dbReference type="InterPro" id="IPR008331">
    <property type="entry name" value="Ferritin_DPS_dom"/>
</dbReference>
<dbReference type="Gene3D" id="1.20.1260.10">
    <property type="match status" value="1"/>
</dbReference>
<dbReference type="RefSeq" id="WP_129600788.1">
    <property type="nucleotide sequence ID" value="NZ_SBLB01000001.1"/>
</dbReference>
<dbReference type="PROSITE" id="PS00818">
    <property type="entry name" value="DPS_1"/>
    <property type="match status" value="1"/>
</dbReference>
<reference evidence="4 5" key="1">
    <citation type="submission" date="2019-01" db="EMBL/GenBank/DDBJ databases">
        <title>Spirosoma flava sp. nov., a propanil-degrading bacterium isolated from herbicide-contaminated soil.</title>
        <authorList>
            <person name="Zhang L."/>
            <person name="Jiang J.-D."/>
        </authorList>
    </citation>
    <scope>NUCLEOTIDE SEQUENCE [LARGE SCALE GENOMIC DNA]</scope>
    <source>
        <strain evidence="4 5">TY50</strain>
    </source>
</reference>
<dbReference type="InterPro" id="IPR009078">
    <property type="entry name" value="Ferritin-like_SF"/>
</dbReference>
<organism evidence="4 5">
    <name type="scientific">Spirosoma sordidisoli</name>
    <dbReference type="NCBI Taxonomy" id="2502893"/>
    <lineage>
        <taxon>Bacteria</taxon>
        <taxon>Pseudomonadati</taxon>
        <taxon>Bacteroidota</taxon>
        <taxon>Cytophagia</taxon>
        <taxon>Cytophagales</taxon>
        <taxon>Cytophagaceae</taxon>
        <taxon>Spirosoma</taxon>
    </lineage>
</organism>
<dbReference type="EMBL" id="SBLB01000001">
    <property type="protein sequence ID" value="RYC71793.1"/>
    <property type="molecule type" value="Genomic_DNA"/>
</dbReference>
<dbReference type="PANTHER" id="PTHR42932">
    <property type="entry name" value="GENERAL STRESS PROTEIN 20U"/>
    <property type="match status" value="1"/>
</dbReference>
<sequence length="157" mass="18168">MKTTIGISPENREVVAHQLAILLADEFVLYTKTLNAHWNLEGIDFHSVHRYFEELYTQSADMVDDVAERIRQLGHYAPATLKNFLQLTHLTEQDEDGNDSRSLIRKLLADHESLIEFIRGTINEFQEAHHDAGTSDFVTGLMEKHEKIAWMLRSHLR</sequence>
<evidence type="ECO:0000313" key="4">
    <source>
        <dbReference type="EMBL" id="RYC71793.1"/>
    </source>
</evidence>
<dbReference type="PROSITE" id="PS00819">
    <property type="entry name" value="DPS_2"/>
    <property type="match status" value="1"/>
</dbReference>
<dbReference type="PANTHER" id="PTHR42932:SF3">
    <property type="entry name" value="DNA PROTECTION DURING STARVATION PROTEIN"/>
    <property type="match status" value="1"/>
</dbReference>
<evidence type="ECO:0000256" key="1">
    <source>
        <dbReference type="ARBA" id="ARBA00009497"/>
    </source>
</evidence>
<dbReference type="CDD" id="cd01043">
    <property type="entry name" value="DPS"/>
    <property type="match status" value="1"/>
</dbReference>
<dbReference type="GO" id="GO:0008199">
    <property type="term" value="F:ferric iron binding"/>
    <property type="evidence" value="ECO:0007669"/>
    <property type="project" value="InterPro"/>
</dbReference>
<name>A0A4Q2UPY0_9BACT</name>
<dbReference type="Proteomes" id="UP000290407">
    <property type="component" value="Unassembled WGS sequence"/>
</dbReference>
<protein>
    <submittedName>
        <fullName evidence="4">DNA starvation/stationary phase protection protein</fullName>
    </submittedName>
</protein>
<comment type="caution">
    <text evidence="4">The sequence shown here is derived from an EMBL/GenBank/DDBJ whole genome shotgun (WGS) entry which is preliminary data.</text>
</comment>
<comment type="similarity">
    <text evidence="1 2">Belongs to the Dps family.</text>
</comment>
<dbReference type="SUPFAM" id="SSF47240">
    <property type="entry name" value="Ferritin-like"/>
    <property type="match status" value="1"/>
</dbReference>
<evidence type="ECO:0000313" key="5">
    <source>
        <dbReference type="Proteomes" id="UP000290407"/>
    </source>
</evidence>
<dbReference type="PRINTS" id="PR01346">
    <property type="entry name" value="HELNAPAPROT"/>
</dbReference>
<dbReference type="InterPro" id="IPR012347">
    <property type="entry name" value="Ferritin-like"/>
</dbReference>
<dbReference type="Pfam" id="PF00210">
    <property type="entry name" value="Ferritin"/>
    <property type="match status" value="1"/>
</dbReference>
<feature type="domain" description="Ferritin/DPS" evidence="3">
    <location>
        <begin position="18"/>
        <end position="157"/>
    </location>
</feature>